<sequence length="121" mass="14079">MNIIFFIHVLLFLVMIVIPFTADEVILSLYSLLIPFLFFHWATNDDTCALTEIEMKLTGNKKEDTFFGRLVGPIYKLDNTTSGLIPKFLFLGLWLFVQHKLKRIPYAERVDLSGIFSKLYK</sequence>
<evidence type="ECO:0000313" key="1">
    <source>
        <dbReference type="EMBL" id="XCA47451.1"/>
    </source>
</evidence>
<organism evidence="1">
    <name type="scientific">Micromonas commoda virus</name>
    <dbReference type="NCBI Taxonomy" id="3057169"/>
    <lineage>
        <taxon>Viruses</taxon>
        <taxon>Varidnaviria</taxon>
        <taxon>Bamfordvirae</taxon>
        <taxon>Nucleocytoviricota</taxon>
        <taxon>Megaviricetes</taxon>
        <taxon>Algavirales</taxon>
        <taxon>Phycodnaviridae</taxon>
    </lineage>
</organism>
<accession>A0AAU7YR03</accession>
<reference evidence="1" key="1">
    <citation type="submission" date="2024-06" db="EMBL/GenBank/DDBJ databases">
        <title>Evidence of context-dependent and transient costs of resisting viral infection in isolates of the marine microalga Micromonas sp. (class Mamiellophyceae).</title>
        <authorList>
            <person name="Bedi de Silva A."/>
            <person name="Schvarcz C.R."/>
            <person name="Steward G.R."/>
            <person name="Edwards K.F."/>
        </authorList>
    </citation>
    <scope>NUCLEOTIDE SEQUENCE</scope>
    <source>
        <strain evidence="1">McV-KB2</strain>
    </source>
</reference>
<name>A0AAU7YR03_9PHYC</name>
<dbReference type="EMBL" id="PP911589">
    <property type="protein sequence ID" value="XCA47451.1"/>
    <property type="molecule type" value="Genomic_DNA"/>
</dbReference>
<proteinExistence type="predicted"/>
<protein>
    <submittedName>
        <fullName evidence="1">Uncharacterized protein</fullName>
    </submittedName>
</protein>